<reference evidence="9 12" key="2">
    <citation type="submission" date="2017-02" db="EMBL/GenBank/DDBJ databases">
        <title>Genomes of Trichoderma spp. with biocontrol activity.</title>
        <authorList>
            <person name="Gardiner D."/>
            <person name="Kazan K."/>
            <person name="Vos C."/>
            <person name="Harvey P."/>
        </authorList>
    </citation>
    <scope>NUCLEOTIDE SEQUENCE [LARGE SCALE GENOMIC DNA]</scope>
    <source>
        <strain evidence="9 12">A5MH</strain>
    </source>
</reference>
<dbReference type="RefSeq" id="XP_018658686.1">
    <property type="nucleotide sequence ID" value="XM_018808151.1"/>
</dbReference>
<dbReference type="InterPro" id="IPR035971">
    <property type="entry name" value="CBD_sf"/>
</dbReference>
<evidence type="ECO:0000259" key="8">
    <source>
        <dbReference type="PROSITE" id="PS51910"/>
    </source>
</evidence>
<dbReference type="GO" id="GO:0004568">
    <property type="term" value="F:chitinase activity"/>
    <property type="evidence" value="ECO:0007669"/>
    <property type="project" value="TreeGrafter"/>
</dbReference>
<dbReference type="Gene3D" id="3.20.20.80">
    <property type="entry name" value="Glycosidases"/>
    <property type="match status" value="1"/>
</dbReference>
<dbReference type="OrthoDB" id="1637350at2759"/>
<dbReference type="PANTHER" id="PTHR45708">
    <property type="entry name" value="ENDOCHITINASE"/>
    <property type="match status" value="1"/>
</dbReference>
<evidence type="ECO:0000259" key="7">
    <source>
        <dbReference type="PROSITE" id="PS51164"/>
    </source>
</evidence>
<dbReference type="Proteomes" id="UP000054821">
    <property type="component" value="Unassembled WGS sequence"/>
</dbReference>
<dbReference type="InterPro" id="IPR017853">
    <property type="entry name" value="GH"/>
</dbReference>
<feature type="domain" description="GH18" evidence="8">
    <location>
        <begin position="32"/>
        <end position="328"/>
    </location>
</feature>
<evidence type="ECO:0000256" key="6">
    <source>
        <dbReference type="SAM" id="SignalP"/>
    </source>
</evidence>
<dbReference type="InterPro" id="IPR050542">
    <property type="entry name" value="Glycosyl_Hydrlase18_Chitinase"/>
</dbReference>
<dbReference type="GO" id="GO:0030248">
    <property type="term" value="F:cellulose binding"/>
    <property type="evidence" value="ECO:0007669"/>
    <property type="project" value="InterPro"/>
</dbReference>
<evidence type="ECO:0000256" key="1">
    <source>
        <dbReference type="ARBA" id="ARBA00022669"/>
    </source>
</evidence>
<dbReference type="Proteomes" id="UP000236546">
    <property type="component" value="Unassembled WGS sequence"/>
</dbReference>
<evidence type="ECO:0000256" key="2">
    <source>
        <dbReference type="ARBA" id="ARBA00022729"/>
    </source>
</evidence>
<dbReference type="SUPFAM" id="SSF57180">
    <property type="entry name" value="Cellulose-binding domain"/>
    <property type="match status" value="1"/>
</dbReference>
<feature type="signal peptide" evidence="6">
    <location>
        <begin position="1"/>
        <end position="18"/>
    </location>
</feature>
<evidence type="ECO:0000313" key="10">
    <source>
        <dbReference type="EMBL" id="PON22783.1"/>
    </source>
</evidence>
<dbReference type="PROSITE" id="PS51164">
    <property type="entry name" value="CBM1_2"/>
    <property type="match status" value="1"/>
</dbReference>
<dbReference type="STRING" id="398673.A0A0W7VHK7"/>
<feature type="chain" id="PRO_5014528141" evidence="6">
    <location>
        <begin position="19"/>
        <end position="436"/>
    </location>
</feature>
<evidence type="ECO:0000313" key="12">
    <source>
        <dbReference type="Proteomes" id="UP000236546"/>
    </source>
</evidence>
<feature type="domain" description="CBM1" evidence="7">
    <location>
        <begin position="400"/>
        <end position="436"/>
    </location>
</feature>
<dbReference type="InterPro" id="IPR000254">
    <property type="entry name" value="CBD"/>
</dbReference>
<keyword evidence="1" id="KW-0147">Chitin-binding</keyword>
<dbReference type="SMART" id="SM00236">
    <property type="entry name" value="fCBD"/>
    <property type="match status" value="1"/>
</dbReference>
<keyword evidence="11" id="KW-1185">Reference proteome</keyword>
<evidence type="ECO:0000256" key="4">
    <source>
        <dbReference type="ARBA" id="ARBA00023295"/>
    </source>
</evidence>
<comment type="caution">
    <text evidence="9">The sequence shown here is derived from an EMBL/GenBank/DDBJ whole genome shotgun (WGS) entry which is preliminary data.</text>
</comment>
<gene>
    <name evidence="10" type="ORF">TGAM01_v208263</name>
    <name evidence="9" type="ORF">TGAMA5MH_07041</name>
</gene>
<dbReference type="SUPFAM" id="SSF51445">
    <property type="entry name" value="(Trans)glycosidases"/>
    <property type="match status" value="1"/>
</dbReference>
<dbReference type="PROSITE" id="PS51910">
    <property type="entry name" value="GH18_2"/>
    <property type="match status" value="1"/>
</dbReference>
<dbReference type="EMBL" id="MTYH01000059">
    <property type="protein sequence ID" value="PNP41171.1"/>
    <property type="molecule type" value="Genomic_DNA"/>
</dbReference>
<accession>A0A0W7VHK7</accession>
<organism evidence="9 12">
    <name type="scientific">Trichoderma gamsii</name>
    <dbReference type="NCBI Taxonomy" id="398673"/>
    <lineage>
        <taxon>Eukaryota</taxon>
        <taxon>Fungi</taxon>
        <taxon>Dikarya</taxon>
        <taxon>Ascomycota</taxon>
        <taxon>Pezizomycotina</taxon>
        <taxon>Sordariomycetes</taxon>
        <taxon>Hypocreomycetidae</taxon>
        <taxon>Hypocreales</taxon>
        <taxon>Hypocreaceae</taxon>
        <taxon>Trichoderma</taxon>
    </lineage>
</organism>
<protein>
    <submittedName>
        <fullName evidence="10">Glycosylhydrolase family 18-1</fullName>
    </submittedName>
</protein>
<feature type="region of interest" description="Disordered" evidence="5">
    <location>
        <begin position="329"/>
        <end position="399"/>
    </location>
</feature>
<reference evidence="10 11" key="1">
    <citation type="journal article" date="2016" name="Genome Announc.">
        <title>Draft Whole-Genome Sequence of Trichoderma gamsii T6085, a Promising Biocontrol Agent of Fusarium Head Blight on Wheat.</title>
        <authorList>
            <person name="Baroncelli R."/>
            <person name="Zapparata A."/>
            <person name="Piaggeschi G."/>
            <person name="Sarrocco S."/>
            <person name="Vannacci G."/>
        </authorList>
    </citation>
    <scope>NUCLEOTIDE SEQUENCE [LARGE SCALE GENOMIC DNA]</scope>
    <source>
        <strain evidence="10 11">T6085</strain>
    </source>
</reference>
<dbReference type="Pfam" id="PF00704">
    <property type="entry name" value="Glyco_hydro_18"/>
    <property type="match status" value="1"/>
</dbReference>
<dbReference type="GO" id="GO:0005975">
    <property type="term" value="P:carbohydrate metabolic process"/>
    <property type="evidence" value="ECO:0007669"/>
    <property type="project" value="InterPro"/>
</dbReference>
<sequence length="436" mass="44761">MLYHALFAGLGLAGLAAAAPTKRKANDQTSGPQNVVYWGARGNSSLSDYCAAGTSAGIDVLVLSFLNTFGASGDIPSGVLGGCIITADGSFDTAACSTLASSIKTCQSAGKKVIVSLGGGMGSYSLASQSQAETIGQYLWDAYGNSGNTAVKRPFGDVFVNGWDFDLENPDGGQWYQYLISTLRSNIAKDPSNKYYITGAPQCPLPEANMGAAIQNSVFDYLFIQFYNNPQRCSLNAPGSSPLNWGEWTKFLSSTKSSSAKIFVGAPAAPGGAGSGFVEPSHLATVVNSVKSDPSFGGVMLWDASWSDEHVVADCTFAQQVKSILTTGKTCKGTPDDGGSPPPPASNSTVPSPAYSAPASSSSTPATSSATYSPPASTSPASSLPDNSSLHASGSSGNGGGVAQWGQCGGIGYTGPIQCQSPYKCVQEGQYWSSCQ</sequence>
<keyword evidence="2 6" id="KW-0732">Signal</keyword>
<dbReference type="GeneID" id="29988234"/>
<dbReference type="Pfam" id="PF00734">
    <property type="entry name" value="CBM_1"/>
    <property type="match status" value="1"/>
</dbReference>
<dbReference type="GO" id="GO:0008061">
    <property type="term" value="F:chitin binding"/>
    <property type="evidence" value="ECO:0007669"/>
    <property type="project" value="UniProtKB-KW"/>
</dbReference>
<name>A0A0W7VHK7_9HYPO</name>
<evidence type="ECO:0000313" key="9">
    <source>
        <dbReference type="EMBL" id="PNP41171.1"/>
    </source>
</evidence>
<reference evidence="10" key="3">
    <citation type="submission" date="2017-08" db="EMBL/GenBank/DDBJ databases">
        <title>Trichoderma gamsii strain T6085, whole genome shotgun sequencing project.</title>
        <authorList>
            <person name="Baroncelli R."/>
        </authorList>
    </citation>
    <scope>NUCLEOTIDE SEQUENCE</scope>
    <source>
        <strain evidence="10">T6085</strain>
    </source>
</reference>
<keyword evidence="3 10" id="KW-0378">Hydrolase</keyword>
<evidence type="ECO:0000313" key="11">
    <source>
        <dbReference type="Proteomes" id="UP000054821"/>
    </source>
</evidence>
<proteinExistence type="predicted"/>
<feature type="compositionally biased region" description="Low complexity" evidence="5">
    <location>
        <begin position="351"/>
        <end position="395"/>
    </location>
</feature>
<evidence type="ECO:0000256" key="3">
    <source>
        <dbReference type="ARBA" id="ARBA00022801"/>
    </source>
</evidence>
<dbReference type="EMBL" id="JPDN02000034">
    <property type="protein sequence ID" value="PON22783.1"/>
    <property type="molecule type" value="Genomic_DNA"/>
</dbReference>
<dbReference type="PANTHER" id="PTHR45708:SF49">
    <property type="entry name" value="ENDOCHITINASE"/>
    <property type="match status" value="1"/>
</dbReference>
<dbReference type="GO" id="GO:0005576">
    <property type="term" value="C:extracellular region"/>
    <property type="evidence" value="ECO:0007669"/>
    <property type="project" value="InterPro"/>
</dbReference>
<evidence type="ECO:0000256" key="5">
    <source>
        <dbReference type="SAM" id="MobiDB-lite"/>
    </source>
</evidence>
<dbReference type="InterPro" id="IPR001223">
    <property type="entry name" value="Glyco_hydro18_cat"/>
</dbReference>
<dbReference type="AlphaFoldDB" id="A0A0W7VHK7"/>
<keyword evidence="4" id="KW-0326">Glycosidase</keyword>